<gene>
    <name evidence="2" type="ORF">M5K25_019506</name>
</gene>
<sequence length="131" mass="14794">MIRNAIKGFKEEGSLYNNQANKMEAISPASHLFHCHSSLTKYTITNRRIDMPCSCLKFQRTLPIRAQVAFMDTTVIFAIDSPSSFRGDVSVLVSVTAVLLFVYWIANFVVPGFINKDFVEPEASDRENIKD</sequence>
<keyword evidence="1" id="KW-1133">Transmembrane helix</keyword>
<name>A0ABD0UF81_DENTH</name>
<keyword evidence="3" id="KW-1185">Reference proteome</keyword>
<reference evidence="2 3" key="1">
    <citation type="journal article" date="2024" name="Plant Biotechnol. J.">
        <title>Dendrobium thyrsiflorum genome and its molecular insights into genes involved in important horticultural traits.</title>
        <authorList>
            <person name="Chen B."/>
            <person name="Wang J.Y."/>
            <person name="Zheng P.J."/>
            <person name="Li K.L."/>
            <person name="Liang Y.M."/>
            <person name="Chen X.F."/>
            <person name="Zhang C."/>
            <person name="Zhao X."/>
            <person name="He X."/>
            <person name="Zhang G.Q."/>
            <person name="Liu Z.J."/>
            <person name="Xu Q."/>
        </authorList>
    </citation>
    <scope>NUCLEOTIDE SEQUENCE [LARGE SCALE GENOMIC DNA]</scope>
    <source>
        <strain evidence="2">GZMU011</strain>
    </source>
</reference>
<evidence type="ECO:0000313" key="3">
    <source>
        <dbReference type="Proteomes" id="UP001552299"/>
    </source>
</evidence>
<dbReference type="Proteomes" id="UP001552299">
    <property type="component" value="Unassembled WGS sequence"/>
</dbReference>
<dbReference type="PANTHER" id="PTHR37196:SF2">
    <property type="entry name" value="TRANSMEMBRANE PROTEIN"/>
    <property type="match status" value="1"/>
</dbReference>
<proteinExistence type="predicted"/>
<dbReference type="AlphaFoldDB" id="A0ABD0UF81"/>
<dbReference type="EMBL" id="JANQDX010000015">
    <property type="protein sequence ID" value="KAL0911370.1"/>
    <property type="molecule type" value="Genomic_DNA"/>
</dbReference>
<protein>
    <submittedName>
        <fullName evidence="2">Uncharacterized protein</fullName>
    </submittedName>
</protein>
<accession>A0ABD0UF81</accession>
<dbReference type="PANTHER" id="PTHR37196">
    <property type="entry name" value="TRANSMEMBRANE PROTEIN"/>
    <property type="match status" value="1"/>
</dbReference>
<comment type="caution">
    <text evidence="2">The sequence shown here is derived from an EMBL/GenBank/DDBJ whole genome shotgun (WGS) entry which is preliminary data.</text>
</comment>
<evidence type="ECO:0000256" key="1">
    <source>
        <dbReference type="SAM" id="Phobius"/>
    </source>
</evidence>
<keyword evidence="1" id="KW-0812">Transmembrane</keyword>
<evidence type="ECO:0000313" key="2">
    <source>
        <dbReference type="EMBL" id="KAL0911370.1"/>
    </source>
</evidence>
<keyword evidence="1" id="KW-0472">Membrane</keyword>
<feature type="transmembrane region" description="Helical" evidence="1">
    <location>
        <begin position="91"/>
        <end position="114"/>
    </location>
</feature>
<organism evidence="2 3">
    <name type="scientific">Dendrobium thyrsiflorum</name>
    <name type="common">Pinecone-like raceme dendrobium</name>
    <name type="synonym">Orchid</name>
    <dbReference type="NCBI Taxonomy" id="117978"/>
    <lineage>
        <taxon>Eukaryota</taxon>
        <taxon>Viridiplantae</taxon>
        <taxon>Streptophyta</taxon>
        <taxon>Embryophyta</taxon>
        <taxon>Tracheophyta</taxon>
        <taxon>Spermatophyta</taxon>
        <taxon>Magnoliopsida</taxon>
        <taxon>Liliopsida</taxon>
        <taxon>Asparagales</taxon>
        <taxon>Orchidaceae</taxon>
        <taxon>Epidendroideae</taxon>
        <taxon>Malaxideae</taxon>
        <taxon>Dendrobiinae</taxon>
        <taxon>Dendrobium</taxon>
    </lineage>
</organism>